<evidence type="ECO:0000259" key="12">
    <source>
        <dbReference type="Pfam" id="PF02709"/>
    </source>
</evidence>
<keyword evidence="4 11" id="KW-0328">Glycosyltransferase</keyword>
<keyword evidence="11" id="KW-0479">Metal-binding</keyword>
<dbReference type="EC" id="2.4.1.-" evidence="11"/>
<keyword evidence="6 11" id="KW-0812">Transmembrane</keyword>
<evidence type="ECO:0000256" key="11">
    <source>
        <dbReference type="RuleBase" id="RU368121"/>
    </source>
</evidence>
<dbReference type="Pfam" id="PF02709">
    <property type="entry name" value="Glyco_transf_7C"/>
    <property type="match status" value="1"/>
</dbReference>
<dbReference type="OrthoDB" id="10038994at2759"/>
<keyword evidence="8 11" id="KW-1133">Transmembrane helix</keyword>
<name>A0A9N9WBL0_9NEOP</name>
<feature type="domain" description="Galactosyltransferase N-terminal" evidence="13">
    <location>
        <begin position="96"/>
        <end position="194"/>
    </location>
</feature>
<organism evidence="14 15">
    <name type="scientific">Diatraea saccharalis</name>
    <name type="common">sugarcane borer</name>
    <dbReference type="NCBI Taxonomy" id="40085"/>
    <lineage>
        <taxon>Eukaryota</taxon>
        <taxon>Metazoa</taxon>
        <taxon>Ecdysozoa</taxon>
        <taxon>Arthropoda</taxon>
        <taxon>Hexapoda</taxon>
        <taxon>Insecta</taxon>
        <taxon>Pterygota</taxon>
        <taxon>Neoptera</taxon>
        <taxon>Endopterygota</taxon>
        <taxon>Lepidoptera</taxon>
        <taxon>Glossata</taxon>
        <taxon>Ditrysia</taxon>
        <taxon>Pyraloidea</taxon>
        <taxon>Crambidae</taxon>
        <taxon>Crambinae</taxon>
        <taxon>Diatraea</taxon>
    </lineage>
</organism>
<comment type="subcellular location">
    <subcellularLocation>
        <location evidence="1 11">Membrane</location>
        <topology evidence="1 11">Single-pass type II membrane protein</topology>
    </subcellularLocation>
</comment>
<reference evidence="14" key="1">
    <citation type="submission" date="2021-12" db="EMBL/GenBank/DDBJ databases">
        <authorList>
            <person name="King R."/>
        </authorList>
    </citation>
    <scope>NUCLEOTIDE SEQUENCE</scope>
</reference>
<proteinExistence type="inferred from homology"/>
<evidence type="ECO:0000256" key="3">
    <source>
        <dbReference type="ARBA" id="ARBA00005735"/>
    </source>
</evidence>
<dbReference type="GO" id="GO:0005794">
    <property type="term" value="C:Golgi apparatus"/>
    <property type="evidence" value="ECO:0007669"/>
    <property type="project" value="TreeGrafter"/>
</dbReference>
<dbReference type="AlphaFoldDB" id="A0A9N9WBL0"/>
<feature type="transmembrane region" description="Helical" evidence="11">
    <location>
        <begin position="12"/>
        <end position="32"/>
    </location>
</feature>
<evidence type="ECO:0000259" key="13">
    <source>
        <dbReference type="Pfam" id="PF13733"/>
    </source>
</evidence>
<dbReference type="InterPro" id="IPR027995">
    <property type="entry name" value="Galactosyl_T_N"/>
</dbReference>
<protein>
    <recommendedName>
        <fullName evidence="11">Beta-1,4-N-acetylgalactosaminyltransferase</fullName>
        <ecNumber evidence="11">2.4.1.-</ecNumber>
    </recommendedName>
    <alternativeName>
        <fullName evidence="11">Beta-4-GalNAcT</fullName>
    </alternativeName>
</protein>
<evidence type="ECO:0000256" key="1">
    <source>
        <dbReference type="ARBA" id="ARBA00004606"/>
    </source>
</evidence>
<evidence type="ECO:0000313" key="15">
    <source>
        <dbReference type="Proteomes" id="UP001153714"/>
    </source>
</evidence>
<evidence type="ECO:0000256" key="10">
    <source>
        <dbReference type="ARBA" id="ARBA00023180"/>
    </source>
</evidence>
<keyword evidence="5 11" id="KW-0808">Transferase</keyword>
<dbReference type="PANTHER" id="PTHR19300">
    <property type="entry name" value="BETA-1,4-GALACTOSYLTRANSFERASE"/>
    <property type="match status" value="1"/>
</dbReference>
<dbReference type="InterPro" id="IPR029044">
    <property type="entry name" value="Nucleotide-diphossugar_trans"/>
</dbReference>
<keyword evidence="7 11" id="KW-0735">Signal-anchor</keyword>
<dbReference type="GO" id="GO:0033842">
    <property type="term" value="F:N-acetyl-beta-glucosaminyl-derivative 4-beta-N-acetylgalactosaminyltransferase activity"/>
    <property type="evidence" value="ECO:0007669"/>
    <property type="project" value="TreeGrafter"/>
</dbReference>
<dbReference type="PANTHER" id="PTHR19300:SF48">
    <property type="entry name" value="BETA-1,4-N-ACETYLGALACTOSAMINYLTRANSFERASE"/>
    <property type="match status" value="1"/>
</dbReference>
<dbReference type="InterPro" id="IPR003859">
    <property type="entry name" value="Galactosyl_T"/>
</dbReference>
<dbReference type="GO" id="GO:0016020">
    <property type="term" value="C:membrane"/>
    <property type="evidence" value="ECO:0007669"/>
    <property type="project" value="UniProtKB-SubCell"/>
</dbReference>
<comment type="pathway">
    <text evidence="2 11">Protein modification; protein glycosylation.</text>
</comment>
<evidence type="ECO:0000256" key="7">
    <source>
        <dbReference type="ARBA" id="ARBA00022968"/>
    </source>
</evidence>
<dbReference type="PRINTS" id="PR02050">
    <property type="entry name" value="B14GALTRFASE"/>
</dbReference>
<evidence type="ECO:0000256" key="2">
    <source>
        <dbReference type="ARBA" id="ARBA00004922"/>
    </source>
</evidence>
<reference evidence="14" key="2">
    <citation type="submission" date="2022-10" db="EMBL/GenBank/DDBJ databases">
        <authorList>
            <consortium name="ENA_rothamsted_submissions"/>
            <consortium name="culmorum"/>
            <person name="King R."/>
        </authorList>
    </citation>
    <scope>NUCLEOTIDE SEQUENCE</scope>
</reference>
<evidence type="ECO:0000256" key="8">
    <source>
        <dbReference type="ARBA" id="ARBA00022989"/>
    </source>
</evidence>
<dbReference type="Pfam" id="PF13733">
    <property type="entry name" value="Glyco_transf_7N"/>
    <property type="match status" value="1"/>
</dbReference>
<dbReference type="GO" id="GO:0008378">
    <property type="term" value="F:galactosyltransferase activity"/>
    <property type="evidence" value="ECO:0007669"/>
    <property type="project" value="TreeGrafter"/>
</dbReference>
<dbReference type="EMBL" id="OU893346">
    <property type="protein sequence ID" value="CAG9786426.1"/>
    <property type="molecule type" value="Genomic_DNA"/>
</dbReference>
<dbReference type="GO" id="GO:0005975">
    <property type="term" value="P:carbohydrate metabolic process"/>
    <property type="evidence" value="ECO:0007669"/>
    <property type="project" value="InterPro"/>
</dbReference>
<gene>
    <name evidence="14" type="ORF">DIATSA_LOCUS4377</name>
</gene>
<keyword evidence="9 11" id="KW-0472">Membrane</keyword>
<dbReference type="Proteomes" id="UP001153714">
    <property type="component" value="Chromosome 15"/>
</dbReference>
<comment type="function">
    <text evidence="11">Catalyzes the transfer of galactose onto proteins or lipids.</text>
</comment>
<evidence type="ECO:0000256" key="4">
    <source>
        <dbReference type="ARBA" id="ARBA00022676"/>
    </source>
</evidence>
<dbReference type="Gene3D" id="3.90.550.10">
    <property type="entry name" value="Spore Coat Polysaccharide Biosynthesis Protein SpsA, Chain A"/>
    <property type="match status" value="1"/>
</dbReference>
<comment type="similarity">
    <text evidence="3 11">Belongs to the glycosyltransferase 7 family.</text>
</comment>
<evidence type="ECO:0000256" key="6">
    <source>
        <dbReference type="ARBA" id="ARBA00022692"/>
    </source>
</evidence>
<sequence>MGFKNKLLQLHISTCVFSTLCLIAIIQFFAAYGKYNYPHLSQHMLLEELHKEVSPLLTLKKNKPVCNYEQILQATESIENWQVPKKYDDFSANGISNGSYSPEDCNPMFSVAILVTYRNRQSQLNVFLPYMHTFLRKQNIHYKIFLIEQQDNKKWNKGMLYNIGARHAIAERFPCLILHDVDLLPLGAANLYACAKQPRHMSASIDKFRYVLPYDTISGGVLAITSEQYKLVNGFSNQYEGWGGEDDDFSSRLAAHGLQIMRFPPRAARYTMLPHRPEARNPARAALLTHAVARARSDGMHALARASVRVAPQRLFTQVAVRL</sequence>
<dbReference type="GO" id="GO:0046872">
    <property type="term" value="F:metal ion binding"/>
    <property type="evidence" value="ECO:0007669"/>
    <property type="project" value="UniProtKB-UniRule"/>
</dbReference>
<evidence type="ECO:0000313" key="14">
    <source>
        <dbReference type="EMBL" id="CAG9786426.1"/>
    </source>
</evidence>
<evidence type="ECO:0000256" key="5">
    <source>
        <dbReference type="ARBA" id="ARBA00022679"/>
    </source>
</evidence>
<keyword evidence="10 11" id="KW-0325">Glycoprotein</keyword>
<dbReference type="GO" id="GO:0006688">
    <property type="term" value="P:glycosphingolipid biosynthetic process"/>
    <property type="evidence" value="ECO:0007669"/>
    <property type="project" value="TreeGrafter"/>
</dbReference>
<comment type="cofactor">
    <cofactor evidence="11">
        <name>Mn(2+)</name>
        <dbReference type="ChEBI" id="CHEBI:29035"/>
    </cofactor>
</comment>
<keyword evidence="11" id="KW-0464">Manganese</keyword>
<dbReference type="SUPFAM" id="SSF53448">
    <property type="entry name" value="Nucleotide-diphospho-sugar transferases"/>
    <property type="match status" value="1"/>
</dbReference>
<accession>A0A9N9WBL0</accession>
<dbReference type="InterPro" id="IPR027791">
    <property type="entry name" value="Galactosyl_T_C"/>
</dbReference>
<evidence type="ECO:0000256" key="9">
    <source>
        <dbReference type="ARBA" id="ARBA00023136"/>
    </source>
</evidence>
<keyword evidence="15" id="KW-1185">Reference proteome</keyword>
<feature type="domain" description="Galactosyltransferase C-terminal" evidence="12">
    <location>
        <begin position="199"/>
        <end position="276"/>
    </location>
</feature>